<organism evidence="1 2">
    <name type="scientific">Chryseobacterium cheonjiense</name>
    <dbReference type="NCBI Taxonomy" id="2728845"/>
    <lineage>
        <taxon>Bacteria</taxon>
        <taxon>Pseudomonadati</taxon>
        <taxon>Bacteroidota</taxon>
        <taxon>Flavobacteriia</taxon>
        <taxon>Flavobacteriales</taxon>
        <taxon>Weeksellaceae</taxon>
        <taxon>Chryseobacterium group</taxon>
        <taxon>Chryseobacterium</taxon>
    </lineage>
</organism>
<dbReference type="EMBL" id="JABBGF010000002">
    <property type="protein sequence ID" value="NML58141.1"/>
    <property type="molecule type" value="Genomic_DNA"/>
</dbReference>
<comment type="caution">
    <text evidence="1">The sequence shown here is derived from an EMBL/GenBank/DDBJ whole genome shotgun (WGS) entry which is preliminary data.</text>
</comment>
<protein>
    <submittedName>
        <fullName evidence="1">DUF1572 family protein</fullName>
    </submittedName>
</protein>
<dbReference type="InterPro" id="IPR034660">
    <property type="entry name" value="DinB/YfiT-like"/>
</dbReference>
<dbReference type="SUPFAM" id="SSF109854">
    <property type="entry name" value="DinB/YfiT-like putative metalloenzymes"/>
    <property type="match status" value="1"/>
</dbReference>
<proteinExistence type="predicted"/>
<accession>A0A7Y0A7Y7</accession>
<dbReference type="RefSeq" id="WP_169231496.1">
    <property type="nucleotide sequence ID" value="NZ_JABBGF010000002.1"/>
</dbReference>
<dbReference type="Gene3D" id="1.20.120.450">
    <property type="entry name" value="dinb family like domain"/>
    <property type="match status" value="1"/>
</dbReference>
<gene>
    <name evidence="1" type="ORF">HHL20_12375</name>
</gene>
<keyword evidence="2" id="KW-1185">Reference proteome</keyword>
<evidence type="ECO:0000313" key="2">
    <source>
        <dbReference type="Proteomes" id="UP000552615"/>
    </source>
</evidence>
<evidence type="ECO:0000313" key="1">
    <source>
        <dbReference type="EMBL" id="NML58141.1"/>
    </source>
</evidence>
<dbReference type="Proteomes" id="UP000552615">
    <property type="component" value="Unassembled WGS sequence"/>
</dbReference>
<reference evidence="1 2" key="1">
    <citation type="submission" date="2020-04" db="EMBL/GenBank/DDBJ databases">
        <title>Chryseobacterium sp. RJ-7-14 sp. nov., isolated from Jeju soil.</title>
        <authorList>
            <person name="Dahal R.H."/>
            <person name="Chaudhary D.K."/>
        </authorList>
    </citation>
    <scope>NUCLEOTIDE SEQUENCE [LARGE SCALE GENOMIC DNA]</scope>
    <source>
        <strain evidence="1 2">RJ-7-14</strain>
    </source>
</reference>
<dbReference type="AlphaFoldDB" id="A0A7Y0A7Y7"/>
<sequence length="167" mass="19560">MSSTSQLAKRFREVLLDGLWIANTNFKDQLSNVNMEQATAKIGSLNTIAMLTFHIDYYIAGLIHVFEGGNLEIRDQYSFDLPPIENEEQWKSLKNKLWNDAEKFANLLDQMQDSKMNEVFVDEKYGTYLRNIDGMIEHCYYHLGQITLIKKLLQQKESVYLENQRKI</sequence>
<name>A0A7Y0A7Y7_9FLAO</name>